<dbReference type="Pfam" id="PF07715">
    <property type="entry name" value="Plug"/>
    <property type="match status" value="1"/>
</dbReference>
<proteinExistence type="inferred from homology"/>
<keyword evidence="6 7" id="KW-0998">Cell outer membrane</keyword>
<feature type="chain" id="PRO_5012702699" evidence="9">
    <location>
        <begin position="27"/>
        <end position="1011"/>
    </location>
</feature>
<dbReference type="GO" id="GO:0009279">
    <property type="term" value="C:cell outer membrane"/>
    <property type="evidence" value="ECO:0007669"/>
    <property type="project" value="UniProtKB-SubCell"/>
</dbReference>
<keyword evidence="5 7" id="KW-0472">Membrane</keyword>
<dbReference type="SUPFAM" id="SSF56935">
    <property type="entry name" value="Porins"/>
    <property type="match status" value="1"/>
</dbReference>
<dbReference type="InterPro" id="IPR008969">
    <property type="entry name" value="CarboxyPept-like_regulatory"/>
</dbReference>
<dbReference type="Pfam" id="PF13715">
    <property type="entry name" value="CarbopepD_reg_2"/>
    <property type="match status" value="1"/>
</dbReference>
<dbReference type="InterPro" id="IPR023997">
    <property type="entry name" value="TonB-dep_OMP_SusC/RagA_CS"/>
</dbReference>
<dbReference type="AlphaFoldDB" id="A0A1M5BYG8"/>
<dbReference type="NCBIfam" id="TIGR04056">
    <property type="entry name" value="OMP_RagA_SusC"/>
    <property type="match status" value="1"/>
</dbReference>
<feature type="signal peptide" evidence="9">
    <location>
        <begin position="1"/>
        <end position="26"/>
    </location>
</feature>
<keyword evidence="12" id="KW-1185">Reference proteome</keyword>
<evidence type="ECO:0000256" key="4">
    <source>
        <dbReference type="ARBA" id="ARBA00022692"/>
    </source>
</evidence>
<evidence type="ECO:0000256" key="5">
    <source>
        <dbReference type="ARBA" id="ARBA00023136"/>
    </source>
</evidence>
<reference evidence="11 12" key="1">
    <citation type="submission" date="2016-11" db="EMBL/GenBank/DDBJ databases">
        <authorList>
            <person name="Jaros S."/>
            <person name="Januszkiewicz K."/>
            <person name="Wedrychowicz H."/>
        </authorList>
    </citation>
    <scope>NUCLEOTIDE SEQUENCE [LARGE SCALE GENOMIC DNA]</scope>
    <source>
        <strain evidence="11 12">DSM 26897</strain>
    </source>
</reference>
<sequence length="1011" mass="111303">MEQRKRHKIYLRCTLLALLCWFSALAQQTVRGTLRNTNGSPLVGATVTVKGTNRSAVTDTLGQFSIDAAVGSTLTVSSVGFTPREFTVTGAELNETLSPDAASLNEVVVIGYQTVRRRDLTGATAVINPAAANRNVSNTVAEAIQGLAPGVTVRNTGAPGGGAKIDIRGAGTFAGNNPLYIIDGMYSDATPDFNPQDVESIQVLKDASAAAIYGSRAANGVIIITTKRGRTGPLQVNGSIKAGVQSVHNRYDMMDVNEYRDLATRLYQAAGQAIPTSLSSEFDPSINTDWQDEFLRTGAIGEYNLGISGSIAKRVNFYVSGNHFNNKGPVIDNSFRRNAFRINTDTKIGRFTIGQNLLLSWTKEDPIAAGGVGVNPFVDMIAMPPVVALQGSRYQSAENPGGWGLGLNNAYLSTLTANVPALQRLDQYEQKNFKIRGNAYLDFRIIEGLTYRFNFGLEKSRDRGTGTRFPGTVRQGTPSPNNNQLATFRNTGDFQSTLFENTVNYERSFGDHRVSAVVGISNQYFDQPTNSFSTIGGQVQPENPYTNLWNIIGLLGRVNYNYKDKYLTSLTFRRDGSSLFSEGNRWGNFPSASVAWRVSKEDFWNSNTVSDLKLRVSYGSLGNSEFLRPWRYYAQINPFPRAVFGPGEVEQVGGIVTQLANNNLRWERKNTTNFGADAAFLNNRITLSADYFIAETKDVLVDLPINLTTGNAGGNPAVNAASIRNNGFELALGYRSPASQNFRWDATLNFTSIRNKVIAFGDATTRYTQLGDARTELGRSIGEWYVLKTNGIFQSEAEVDAHRGKTGDLLQPFAKPGDIRYVDVNDDGKLDIDSDRYYAGSPWADFETGLQLNFGIKQFSIGMQWYAVVGNKLYNRPRFSVDRMDQNTNFRKGATFWTASNPSNEWPRAAIGAPDQGLQFNGLPQSDRWLESGSYLRLRNLEFAYTFTRDALKRIGFNNSRVFINGQNLLTFTKYSGLDPDIVGVNIFERGLDNGQYPALRIISAGVSFGF</sequence>
<keyword evidence="3 7" id="KW-1134">Transmembrane beta strand</keyword>
<dbReference type="OrthoDB" id="9768177at2"/>
<dbReference type="Gene3D" id="2.170.130.10">
    <property type="entry name" value="TonB-dependent receptor, plug domain"/>
    <property type="match status" value="1"/>
</dbReference>
<dbReference type="InterPro" id="IPR037066">
    <property type="entry name" value="Plug_dom_sf"/>
</dbReference>
<comment type="subcellular location">
    <subcellularLocation>
        <location evidence="1 7">Cell outer membrane</location>
        <topology evidence="1 7">Multi-pass membrane protein</topology>
    </subcellularLocation>
</comment>
<protein>
    <submittedName>
        <fullName evidence="11">TonB-linked outer membrane protein, SusC/RagA family</fullName>
    </submittedName>
</protein>
<feature type="compositionally biased region" description="Polar residues" evidence="8">
    <location>
        <begin position="474"/>
        <end position="483"/>
    </location>
</feature>
<name>A0A1M5BYG8_9BACT</name>
<evidence type="ECO:0000313" key="11">
    <source>
        <dbReference type="EMBL" id="SHF47387.1"/>
    </source>
</evidence>
<evidence type="ECO:0000256" key="6">
    <source>
        <dbReference type="ARBA" id="ARBA00023237"/>
    </source>
</evidence>
<evidence type="ECO:0000313" key="12">
    <source>
        <dbReference type="Proteomes" id="UP000184368"/>
    </source>
</evidence>
<evidence type="ECO:0000256" key="2">
    <source>
        <dbReference type="ARBA" id="ARBA00022448"/>
    </source>
</evidence>
<dbReference type="EMBL" id="FQUO01000008">
    <property type="protein sequence ID" value="SHF47387.1"/>
    <property type="molecule type" value="Genomic_DNA"/>
</dbReference>
<evidence type="ECO:0000256" key="7">
    <source>
        <dbReference type="PROSITE-ProRule" id="PRU01360"/>
    </source>
</evidence>
<feature type="domain" description="TonB-dependent receptor plug" evidence="10">
    <location>
        <begin position="117"/>
        <end position="221"/>
    </location>
</feature>
<comment type="similarity">
    <text evidence="7">Belongs to the TonB-dependent receptor family.</text>
</comment>
<dbReference type="InterPro" id="IPR039426">
    <property type="entry name" value="TonB-dep_rcpt-like"/>
</dbReference>
<keyword evidence="9" id="KW-0732">Signal</keyword>
<dbReference type="Gene3D" id="2.60.40.1120">
    <property type="entry name" value="Carboxypeptidase-like, regulatory domain"/>
    <property type="match status" value="1"/>
</dbReference>
<dbReference type="PROSITE" id="PS52016">
    <property type="entry name" value="TONB_DEPENDENT_REC_3"/>
    <property type="match status" value="1"/>
</dbReference>
<feature type="region of interest" description="Disordered" evidence="8">
    <location>
        <begin position="463"/>
        <end position="483"/>
    </location>
</feature>
<organism evidence="11 12">
    <name type="scientific">Cnuella takakiae</name>
    <dbReference type="NCBI Taxonomy" id="1302690"/>
    <lineage>
        <taxon>Bacteria</taxon>
        <taxon>Pseudomonadati</taxon>
        <taxon>Bacteroidota</taxon>
        <taxon>Chitinophagia</taxon>
        <taxon>Chitinophagales</taxon>
        <taxon>Chitinophagaceae</taxon>
        <taxon>Cnuella</taxon>
    </lineage>
</organism>
<evidence type="ECO:0000256" key="1">
    <source>
        <dbReference type="ARBA" id="ARBA00004571"/>
    </source>
</evidence>
<dbReference type="SUPFAM" id="SSF49464">
    <property type="entry name" value="Carboxypeptidase regulatory domain-like"/>
    <property type="match status" value="1"/>
</dbReference>
<dbReference type="InterPro" id="IPR036942">
    <property type="entry name" value="Beta-barrel_TonB_sf"/>
</dbReference>
<evidence type="ECO:0000259" key="10">
    <source>
        <dbReference type="Pfam" id="PF07715"/>
    </source>
</evidence>
<dbReference type="InterPro" id="IPR012910">
    <property type="entry name" value="Plug_dom"/>
</dbReference>
<evidence type="ECO:0000256" key="8">
    <source>
        <dbReference type="SAM" id="MobiDB-lite"/>
    </source>
</evidence>
<accession>A0A1M5BYG8</accession>
<dbReference type="InterPro" id="IPR023996">
    <property type="entry name" value="TonB-dep_OMP_SusC/RagA"/>
</dbReference>
<evidence type="ECO:0000256" key="9">
    <source>
        <dbReference type="SAM" id="SignalP"/>
    </source>
</evidence>
<dbReference type="Proteomes" id="UP000184368">
    <property type="component" value="Unassembled WGS sequence"/>
</dbReference>
<dbReference type="STRING" id="1302690.BUE76_17995"/>
<dbReference type="Gene3D" id="2.40.170.20">
    <property type="entry name" value="TonB-dependent receptor, beta-barrel domain"/>
    <property type="match status" value="1"/>
</dbReference>
<dbReference type="RefSeq" id="WP_083596519.1">
    <property type="nucleotide sequence ID" value="NZ_FQUO01000008.1"/>
</dbReference>
<keyword evidence="2 7" id="KW-0813">Transport</keyword>
<gene>
    <name evidence="11" type="ORF">SAMN05444008_108145</name>
</gene>
<keyword evidence="4 7" id="KW-0812">Transmembrane</keyword>
<evidence type="ECO:0000256" key="3">
    <source>
        <dbReference type="ARBA" id="ARBA00022452"/>
    </source>
</evidence>
<dbReference type="NCBIfam" id="TIGR04057">
    <property type="entry name" value="SusC_RagA_signa"/>
    <property type="match status" value="1"/>
</dbReference>